<dbReference type="InterPro" id="IPR003593">
    <property type="entry name" value="AAA+_ATPase"/>
</dbReference>
<dbReference type="Proteomes" id="UP000184342">
    <property type="component" value="Unassembled WGS sequence"/>
</dbReference>
<dbReference type="SMART" id="SM00382">
    <property type="entry name" value="AAA"/>
    <property type="match status" value="1"/>
</dbReference>
<evidence type="ECO:0000256" key="1">
    <source>
        <dbReference type="ARBA" id="ARBA00005417"/>
    </source>
</evidence>
<reference evidence="6 7" key="1">
    <citation type="submission" date="2016-11" db="EMBL/GenBank/DDBJ databases">
        <authorList>
            <person name="Jaros S."/>
            <person name="Januszkiewicz K."/>
            <person name="Wedrychowicz H."/>
        </authorList>
    </citation>
    <scope>NUCLEOTIDE SEQUENCE [LARGE SCALE GENOMIC DNA]</scope>
    <source>
        <strain evidence="6 7">DSM 15970</strain>
    </source>
</reference>
<sequence length="219" mass="23957">MLIEIRNFTKIIKGTNVLSEVSVQFKGGRTYGLEGKNGSGKTMLMRAISGLIRPTMGAVVIDGAVIGKDISFPDSIGLLIENPSFISKYTGWKNLSILAAIQNNISAEDVRDSLYSVGLDPDDKRTYKKYSLGMKHRLGIACAFMENPDIILLDEPFNALDESGVVMVKDLIMKAKNRGAVIIMACHDKDEMTLIADEVYSIRDGKIDSHVVLEKGGTI</sequence>
<dbReference type="EMBL" id="FQYT01000028">
    <property type="protein sequence ID" value="SHJ60704.1"/>
    <property type="molecule type" value="Genomic_DNA"/>
</dbReference>
<accession>A0A1M6KPD4</accession>
<dbReference type="SUPFAM" id="SSF52540">
    <property type="entry name" value="P-loop containing nucleoside triphosphate hydrolases"/>
    <property type="match status" value="1"/>
</dbReference>
<dbReference type="AlphaFoldDB" id="A0A1M6KPD4"/>
<dbReference type="PANTHER" id="PTHR43335:SF8">
    <property type="entry name" value="ABC TRANSPORTER, ATP-BINDING PROTEIN"/>
    <property type="match status" value="1"/>
</dbReference>
<feature type="domain" description="ABC transporter" evidence="5">
    <location>
        <begin position="3"/>
        <end position="219"/>
    </location>
</feature>
<protein>
    <submittedName>
        <fullName evidence="6">ABC-2 type transport system ATP-binding protein</fullName>
    </submittedName>
</protein>
<evidence type="ECO:0000313" key="7">
    <source>
        <dbReference type="Proteomes" id="UP000184342"/>
    </source>
</evidence>
<dbReference type="PANTHER" id="PTHR43335">
    <property type="entry name" value="ABC TRANSPORTER, ATP-BINDING PROTEIN"/>
    <property type="match status" value="1"/>
</dbReference>
<dbReference type="InterPro" id="IPR003439">
    <property type="entry name" value="ABC_transporter-like_ATP-bd"/>
</dbReference>
<dbReference type="GO" id="GO:0016887">
    <property type="term" value="F:ATP hydrolysis activity"/>
    <property type="evidence" value="ECO:0007669"/>
    <property type="project" value="InterPro"/>
</dbReference>
<dbReference type="OrthoDB" id="9809205at2"/>
<evidence type="ECO:0000256" key="3">
    <source>
        <dbReference type="ARBA" id="ARBA00022741"/>
    </source>
</evidence>
<organism evidence="6 7">
    <name type="scientific">Parasporobacterium paucivorans DSM 15970</name>
    <dbReference type="NCBI Taxonomy" id="1122934"/>
    <lineage>
        <taxon>Bacteria</taxon>
        <taxon>Bacillati</taxon>
        <taxon>Bacillota</taxon>
        <taxon>Clostridia</taxon>
        <taxon>Lachnospirales</taxon>
        <taxon>Lachnospiraceae</taxon>
        <taxon>Parasporobacterium</taxon>
    </lineage>
</organism>
<gene>
    <name evidence="6" type="ORF">SAMN02745691_02237</name>
</gene>
<name>A0A1M6KPD4_9FIRM</name>
<proteinExistence type="inferred from homology"/>
<keyword evidence="7" id="KW-1185">Reference proteome</keyword>
<evidence type="ECO:0000259" key="5">
    <source>
        <dbReference type="PROSITE" id="PS50893"/>
    </source>
</evidence>
<dbReference type="STRING" id="1122934.SAMN02745691_02237"/>
<dbReference type="Gene3D" id="3.40.50.300">
    <property type="entry name" value="P-loop containing nucleotide triphosphate hydrolases"/>
    <property type="match status" value="1"/>
</dbReference>
<dbReference type="GO" id="GO:0005524">
    <property type="term" value="F:ATP binding"/>
    <property type="evidence" value="ECO:0007669"/>
    <property type="project" value="UniProtKB-KW"/>
</dbReference>
<comment type="similarity">
    <text evidence="1">Belongs to the ABC transporter superfamily.</text>
</comment>
<keyword evidence="2" id="KW-0813">Transport</keyword>
<dbReference type="RefSeq" id="WP_073994487.1">
    <property type="nucleotide sequence ID" value="NZ_FQYT01000028.1"/>
</dbReference>
<dbReference type="Pfam" id="PF00005">
    <property type="entry name" value="ABC_tran"/>
    <property type="match status" value="1"/>
</dbReference>
<dbReference type="PROSITE" id="PS50893">
    <property type="entry name" value="ABC_TRANSPORTER_2"/>
    <property type="match status" value="1"/>
</dbReference>
<keyword evidence="4 6" id="KW-0067">ATP-binding</keyword>
<dbReference type="InterPro" id="IPR027417">
    <property type="entry name" value="P-loop_NTPase"/>
</dbReference>
<evidence type="ECO:0000256" key="4">
    <source>
        <dbReference type="ARBA" id="ARBA00022840"/>
    </source>
</evidence>
<keyword evidence="3" id="KW-0547">Nucleotide-binding</keyword>
<evidence type="ECO:0000313" key="6">
    <source>
        <dbReference type="EMBL" id="SHJ60704.1"/>
    </source>
</evidence>
<evidence type="ECO:0000256" key="2">
    <source>
        <dbReference type="ARBA" id="ARBA00022448"/>
    </source>
</evidence>